<keyword evidence="2" id="KW-0238">DNA-binding</keyword>
<comment type="caution">
    <text evidence="2">The sequence shown here is derived from an EMBL/GenBank/DDBJ whole genome shotgun (WGS) entry which is preliminary data.</text>
</comment>
<dbReference type="InterPro" id="IPR000551">
    <property type="entry name" value="MerR-type_HTH_dom"/>
</dbReference>
<organism evidence="2 3">
    <name type="scientific">Nocardiopsis tropica</name>
    <dbReference type="NCBI Taxonomy" id="109330"/>
    <lineage>
        <taxon>Bacteria</taxon>
        <taxon>Bacillati</taxon>
        <taxon>Actinomycetota</taxon>
        <taxon>Actinomycetes</taxon>
        <taxon>Streptosporangiales</taxon>
        <taxon>Nocardiopsidaceae</taxon>
        <taxon>Nocardiopsis</taxon>
    </lineage>
</organism>
<dbReference type="Pfam" id="PF00376">
    <property type="entry name" value="MerR"/>
    <property type="match status" value="1"/>
</dbReference>
<dbReference type="RefSeq" id="WP_330158414.1">
    <property type="nucleotide sequence ID" value="NZ_BAAAJA010000016.1"/>
</dbReference>
<evidence type="ECO:0000313" key="3">
    <source>
        <dbReference type="Proteomes" id="UP001348641"/>
    </source>
</evidence>
<evidence type="ECO:0000259" key="1">
    <source>
        <dbReference type="PROSITE" id="PS50937"/>
    </source>
</evidence>
<dbReference type="PROSITE" id="PS50937">
    <property type="entry name" value="HTH_MERR_2"/>
    <property type="match status" value="1"/>
</dbReference>
<dbReference type="SUPFAM" id="SSF46955">
    <property type="entry name" value="Putative DNA-binding domain"/>
    <property type="match status" value="1"/>
</dbReference>
<feature type="domain" description="HTH merR-type" evidence="1">
    <location>
        <begin position="4"/>
        <end position="42"/>
    </location>
</feature>
<reference evidence="2 3" key="1">
    <citation type="submission" date="2023-07" db="EMBL/GenBank/DDBJ databases">
        <authorList>
            <person name="Girao M."/>
            <person name="Carvalho M.F."/>
        </authorList>
    </citation>
    <scope>NUCLEOTIDE SEQUENCE [LARGE SCALE GENOMIC DNA]</scope>
    <source>
        <strain evidence="2 3">66/93</strain>
    </source>
</reference>
<dbReference type="GO" id="GO:0003677">
    <property type="term" value="F:DNA binding"/>
    <property type="evidence" value="ECO:0007669"/>
    <property type="project" value="UniProtKB-KW"/>
</dbReference>
<dbReference type="EMBL" id="JAUUCC010000026">
    <property type="protein sequence ID" value="MEE2051270.1"/>
    <property type="molecule type" value="Genomic_DNA"/>
</dbReference>
<proteinExistence type="predicted"/>
<protein>
    <submittedName>
        <fullName evidence="2">MerR family DNA-binding transcriptional regulator</fullName>
    </submittedName>
</protein>
<gene>
    <name evidence="2" type="ORF">Q8A49_12280</name>
</gene>
<evidence type="ECO:0000313" key="2">
    <source>
        <dbReference type="EMBL" id="MEE2051270.1"/>
    </source>
</evidence>
<name>A0ABU7KPP7_9ACTN</name>
<dbReference type="Gene3D" id="1.10.1660.10">
    <property type="match status" value="1"/>
</dbReference>
<dbReference type="CDD" id="cd04762">
    <property type="entry name" value="HTH_MerR-trunc"/>
    <property type="match status" value="1"/>
</dbReference>
<accession>A0ABU7KPP7</accession>
<dbReference type="Proteomes" id="UP001348641">
    <property type="component" value="Unassembled WGS sequence"/>
</dbReference>
<dbReference type="InterPro" id="IPR009061">
    <property type="entry name" value="DNA-bd_dom_put_sf"/>
</dbReference>
<sequence>MERLLTPREASRILGVDPKTLIRWEGEGRLMSLRTLGGHRRYPRTLVEQLAVPVPPLEEVVSTLRQVHDRALEIGAREEAATIARLMAVLDAEG</sequence>